<accession>A0ABW2CHR8</accession>
<sequence length="388" mass="42644">MSPSSRPRASAAPSRRAKNGTARPDSGAERARAEIELRHSDPEEPGFGRRRCGRGFRYLGPDGRPLTDAREIERIKALVIPPAWKDVWICPDADGHIQALGTDAAGRRQYLYHEAWRERRDREKHDRVLDLAERLPDVRATLARHLAGRGFTRERVLAAAVRLIDLGFFRIGGEEYASGNGTFGLATVLREHVTCRRAEVVFEYPAKSARERHQAVAEDDVCKVVRGLLRRDDDGPELLAYRVPGGWHDVTTTDINDFVREVTGGDFTAKDFRTWHATVLAAVGLAVSVPASGSGRARAVSRVVQEVAAYLGNTPAVARASYIDPRIIDLYERGETIAPALTELGVEAETGELATQGPVERVVLDLLRATPAHHPTPGGSRQDHQGGE</sequence>
<evidence type="ECO:0000259" key="8">
    <source>
        <dbReference type="Pfam" id="PF01028"/>
    </source>
</evidence>
<dbReference type="EMBL" id="JBHSXS010000004">
    <property type="protein sequence ID" value="MFC6880146.1"/>
    <property type="molecule type" value="Genomic_DNA"/>
</dbReference>
<evidence type="ECO:0000256" key="5">
    <source>
        <dbReference type="ARBA" id="ARBA00023125"/>
    </source>
</evidence>
<keyword evidence="6" id="KW-0413">Isomerase</keyword>
<comment type="caution">
    <text evidence="10">The sequence shown here is derived from an EMBL/GenBank/DDBJ whole genome shotgun (WGS) entry which is preliminary data.</text>
</comment>
<keyword evidence="5" id="KW-0238">DNA-binding</keyword>
<dbReference type="Gene3D" id="1.10.132.120">
    <property type="match status" value="1"/>
</dbReference>
<name>A0ABW2CHR8_9ACTN</name>
<evidence type="ECO:0000256" key="1">
    <source>
        <dbReference type="ARBA" id="ARBA00000213"/>
    </source>
</evidence>
<keyword evidence="11" id="KW-1185">Reference proteome</keyword>
<feature type="domain" description="DNA topoisomerase I catalytic core eukaryotic-type" evidence="8">
    <location>
        <begin position="115"/>
        <end position="319"/>
    </location>
</feature>
<evidence type="ECO:0000256" key="4">
    <source>
        <dbReference type="ARBA" id="ARBA00023029"/>
    </source>
</evidence>
<dbReference type="EC" id="5.6.2.1" evidence="3"/>
<dbReference type="InterPro" id="IPR013500">
    <property type="entry name" value="TopoI_cat_euk"/>
</dbReference>
<evidence type="ECO:0000259" key="9">
    <source>
        <dbReference type="Pfam" id="PF21338"/>
    </source>
</evidence>
<reference evidence="11" key="1">
    <citation type="journal article" date="2019" name="Int. J. Syst. Evol. Microbiol.">
        <title>The Global Catalogue of Microorganisms (GCM) 10K type strain sequencing project: providing services to taxonomists for standard genome sequencing and annotation.</title>
        <authorList>
            <consortium name="The Broad Institute Genomics Platform"/>
            <consortium name="The Broad Institute Genome Sequencing Center for Infectious Disease"/>
            <person name="Wu L."/>
            <person name="Ma J."/>
        </authorList>
    </citation>
    <scope>NUCLEOTIDE SEQUENCE [LARGE SCALE GENOMIC DNA]</scope>
    <source>
        <strain evidence="11">JCM 3369</strain>
    </source>
</reference>
<feature type="region of interest" description="Disordered" evidence="7">
    <location>
        <begin position="1"/>
        <end position="51"/>
    </location>
</feature>
<dbReference type="InterPro" id="IPR011010">
    <property type="entry name" value="DNA_brk_join_enz"/>
</dbReference>
<dbReference type="Gene3D" id="3.90.15.10">
    <property type="entry name" value="Topoisomerase I, Chain A, domain 3"/>
    <property type="match status" value="1"/>
</dbReference>
<evidence type="ECO:0000256" key="3">
    <source>
        <dbReference type="ARBA" id="ARBA00012891"/>
    </source>
</evidence>
<proteinExistence type="inferred from homology"/>
<dbReference type="InterPro" id="IPR001631">
    <property type="entry name" value="TopoI"/>
</dbReference>
<dbReference type="InterPro" id="IPR049331">
    <property type="entry name" value="Top1B_N_bact"/>
</dbReference>
<dbReference type="RefSeq" id="WP_309239590.1">
    <property type="nucleotide sequence ID" value="NZ_JBHSXE010000001.1"/>
</dbReference>
<dbReference type="SUPFAM" id="SSF56349">
    <property type="entry name" value="DNA breaking-rejoining enzymes"/>
    <property type="match status" value="1"/>
</dbReference>
<feature type="domain" description="DNA topoisomerase IB N-terminal" evidence="9">
    <location>
        <begin position="55"/>
        <end position="103"/>
    </location>
</feature>
<comment type="similarity">
    <text evidence="2">Belongs to the type IB topoisomerase family.</text>
</comment>
<evidence type="ECO:0000256" key="6">
    <source>
        <dbReference type="ARBA" id="ARBA00023235"/>
    </source>
</evidence>
<evidence type="ECO:0000313" key="11">
    <source>
        <dbReference type="Proteomes" id="UP001596380"/>
    </source>
</evidence>
<organism evidence="10 11">
    <name type="scientific">Actinomadura yumaensis</name>
    <dbReference type="NCBI Taxonomy" id="111807"/>
    <lineage>
        <taxon>Bacteria</taxon>
        <taxon>Bacillati</taxon>
        <taxon>Actinomycetota</taxon>
        <taxon>Actinomycetes</taxon>
        <taxon>Streptosporangiales</taxon>
        <taxon>Thermomonosporaceae</taxon>
        <taxon>Actinomadura</taxon>
    </lineage>
</organism>
<evidence type="ECO:0000256" key="7">
    <source>
        <dbReference type="SAM" id="MobiDB-lite"/>
    </source>
</evidence>
<dbReference type="Gene3D" id="3.30.66.10">
    <property type="entry name" value="DNA topoisomerase I domain"/>
    <property type="match status" value="1"/>
</dbReference>
<keyword evidence="4" id="KW-0799">Topoisomerase</keyword>
<feature type="compositionally biased region" description="Low complexity" evidence="7">
    <location>
        <begin position="1"/>
        <end position="14"/>
    </location>
</feature>
<dbReference type="PROSITE" id="PS52038">
    <property type="entry name" value="TOPO_IB_2"/>
    <property type="match status" value="1"/>
</dbReference>
<gene>
    <name evidence="10" type="ORF">ACFQKB_10250</name>
</gene>
<comment type="catalytic activity">
    <reaction evidence="1">
        <text>ATP-independent breakage of single-stranded DNA, followed by passage and rejoining.</text>
        <dbReference type="EC" id="5.6.2.1"/>
    </reaction>
</comment>
<evidence type="ECO:0000256" key="2">
    <source>
        <dbReference type="ARBA" id="ARBA00006645"/>
    </source>
</evidence>
<dbReference type="PRINTS" id="PR00416">
    <property type="entry name" value="EUTPISMRASEI"/>
</dbReference>
<dbReference type="InterPro" id="IPR035447">
    <property type="entry name" value="DNA_topo_I_N_sf"/>
</dbReference>
<evidence type="ECO:0000313" key="10">
    <source>
        <dbReference type="EMBL" id="MFC6880146.1"/>
    </source>
</evidence>
<protein>
    <recommendedName>
        <fullName evidence="3">DNA topoisomerase</fullName>
        <ecNumber evidence="3">5.6.2.1</ecNumber>
    </recommendedName>
</protein>
<dbReference type="SUPFAM" id="SSF55869">
    <property type="entry name" value="DNA topoisomerase I domain"/>
    <property type="match status" value="1"/>
</dbReference>
<dbReference type="Proteomes" id="UP001596380">
    <property type="component" value="Unassembled WGS sequence"/>
</dbReference>
<dbReference type="Pfam" id="PF21338">
    <property type="entry name" value="Top1B_N_bact"/>
    <property type="match status" value="1"/>
</dbReference>
<feature type="compositionally biased region" description="Basic and acidic residues" evidence="7">
    <location>
        <begin position="26"/>
        <end position="42"/>
    </location>
</feature>
<dbReference type="Pfam" id="PF01028">
    <property type="entry name" value="Topoisom_I"/>
    <property type="match status" value="1"/>
</dbReference>
<dbReference type="InterPro" id="IPR014711">
    <property type="entry name" value="TopoI_cat_a-hlx-sub_euk"/>
</dbReference>